<feature type="signal peptide" evidence="1">
    <location>
        <begin position="1"/>
        <end position="30"/>
    </location>
</feature>
<evidence type="ECO:0000256" key="1">
    <source>
        <dbReference type="SAM" id="SignalP"/>
    </source>
</evidence>
<protein>
    <submittedName>
        <fullName evidence="2">Uncharacterized protein</fullName>
    </submittedName>
</protein>
<evidence type="ECO:0000313" key="3">
    <source>
        <dbReference type="Proteomes" id="UP001153954"/>
    </source>
</evidence>
<gene>
    <name evidence="2" type="ORF">EEDITHA_LOCUS2579</name>
</gene>
<reference evidence="2" key="1">
    <citation type="submission" date="2022-03" db="EMBL/GenBank/DDBJ databases">
        <authorList>
            <person name="Tunstrom K."/>
        </authorList>
    </citation>
    <scope>NUCLEOTIDE SEQUENCE</scope>
</reference>
<comment type="caution">
    <text evidence="2">The sequence shown here is derived from an EMBL/GenBank/DDBJ whole genome shotgun (WGS) entry which is preliminary data.</text>
</comment>
<feature type="chain" id="PRO_5043336623" evidence="1">
    <location>
        <begin position="31"/>
        <end position="186"/>
    </location>
</feature>
<dbReference type="Proteomes" id="UP001153954">
    <property type="component" value="Unassembled WGS sequence"/>
</dbReference>
<sequence length="186" mass="20526">MTASSHLIRGESDARTMFLLFACLLAAAAAAPSYDQRQDGKYNVLAELQNVVVIIGLPKKLPFGNVLGLLTRNSKTGNDNIQAQDRADTQVMKAFVEPNTPYRVDIDSESDRSVDSDGDSIHDSEVVIAGRRRLETEPQHQEDEMKLIGATEQCGPDRERDPVTLTCRFRVDAIPEKTPEVVLTTV</sequence>
<evidence type="ECO:0000313" key="2">
    <source>
        <dbReference type="EMBL" id="CAH2086172.1"/>
    </source>
</evidence>
<keyword evidence="3" id="KW-1185">Reference proteome</keyword>
<dbReference type="AlphaFoldDB" id="A0AAU9TJ69"/>
<organism evidence="2 3">
    <name type="scientific">Euphydryas editha</name>
    <name type="common">Edith's checkerspot</name>
    <dbReference type="NCBI Taxonomy" id="104508"/>
    <lineage>
        <taxon>Eukaryota</taxon>
        <taxon>Metazoa</taxon>
        <taxon>Ecdysozoa</taxon>
        <taxon>Arthropoda</taxon>
        <taxon>Hexapoda</taxon>
        <taxon>Insecta</taxon>
        <taxon>Pterygota</taxon>
        <taxon>Neoptera</taxon>
        <taxon>Endopterygota</taxon>
        <taxon>Lepidoptera</taxon>
        <taxon>Glossata</taxon>
        <taxon>Ditrysia</taxon>
        <taxon>Papilionoidea</taxon>
        <taxon>Nymphalidae</taxon>
        <taxon>Nymphalinae</taxon>
        <taxon>Euphydryas</taxon>
    </lineage>
</organism>
<name>A0AAU9TJ69_EUPED</name>
<dbReference type="EMBL" id="CAKOGL010000005">
    <property type="protein sequence ID" value="CAH2086172.1"/>
    <property type="molecule type" value="Genomic_DNA"/>
</dbReference>
<accession>A0AAU9TJ69</accession>
<keyword evidence="1" id="KW-0732">Signal</keyword>
<proteinExistence type="predicted"/>